<organism evidence="1 2">
    <name type="scientific">Aeromonas phage 51</name>
    <dbReference type="NCBI Taxonomy" id="1932901"/>
    <lineage>
        <taxon>Viruses</taxon>
        <taxon>Duplodnaviria</taxon>
        <taxon>Heunggongvirae</taxon>
        <taxon>Uroviricota</taxon>
        <taxon>Caudoviricetes</taxon>
        <taxon>Popoffvirus</taxon>
        <taxon>Popoffvirus pv56</taxon>
    </lineage>
</organism>
<proteinExistence type="predicted"/>
<accession>A0A219YB54</accession>
<evidence type="ECO:0000313" key="2">
    <source>
        <dbReference type="Proteomes" id="UP000225772"/>
    </source>
</evidence>
<reference evidence="1 2" key="1">
    <citation type="journal article" date="2017" name="Sci. Rep.">
        <title>Characterization and diversity of phages infecting Aeromonas salmonicida subsp. salmonicida.</title>
        <authorList>
            <person name="Vincent A.T."/>
            <person name="Paquet V.E."/>
            <person name="Bernatchez A."/>
            <person name="Tremblay D.M."/>
            <person name="Moineau S."/>
            <person name="Charette S.J."/>
        </authorList>
    </citation>
    <scope>NUCLEOTIDE SEQUENCE [LARGE SCALE GENOMIC DNA]</scope>
</reference>
<sequence>MPIELRPSSSEAFAERLRSAEARRNQELANPCRRTRATDMTAAKRRWDLEEEKEMRRIERQHREIWE</sequence>
<dbReference type="Proteomes" id="UP000225772">
    <property type="component" value="Segment"/>
</dbReference>
<name>A0A219YB54_9CAUD</name>
<evidence type="ECO:0000313" key="1">
    <source>
        <dbReference type="EMBL" id="APU01236.1"/>
    </source>
</evidence>
<dbReference type="EMBL" id="KY290953">
    <property type="protein sequence ID" value="APU01236.1"/>
    <property type="molecule type" value="Genomic_DNA"/>
</dbReference>
<protein>
    <submittedName>
        <fullName evidence="1">Uncharacterized protein</fullName>
    </submittedName>
</protein>